<dbReference type="GO" id="GO:0005524">
    <property type="term" value="F:ATP binding"/>
    <property type="evidence" value="ECO:0007669"/>
    <property type="project" value="UniProtKB-UniRule"/>
</dbReference>
<evidence type="ECO:0000259" key="6">
    <source>
        <dbReference type="PROSITE" id="PS50011"/>
    </source>
</evidence>
<dbReference type="CDD" id="cd14014">
    <property type="entry name" value="STKc_PknB_like"/>
    <property type="match status" value="1"/>
</dbReference>
<dbReference type="STRING" id="717606.PaecuDRAFT_0776"/>
<name>E0I554_9BACL</name>
<dbReference type="PROSITE" id="PS00108">
    <property type="entry name" value="PROTEIN_KINASE_ST"/>
    <property type="match status" value="1"/>
</dbReference>
<dbReference type="Gene3D" id="1.10.510.10">
    <property type="entry name" value="Transferase(Phosphotransferase) domain 1"/>
    <property type="match status" value="1"/>
</dbReference>
<keyword evidence="8" id="KW-1185">Reference proteome</keyword>
<dbReference type="SUPFAM" id="SSF56112">
    <property type="entry name" value="Protein kinase-like (PK-like)"/>
    <property type="match status" value="1"/>
</dbReference>
<evidence type="ECO:0000256" key="3">
    <source>
        <dbReference type="ARBA" id="ARBA00022777"/>
    </source>
</evidence>
<evidence type="ECO:0000313" key="8">
    <source>
        <dbReference type="Proteomes" id="UP000005387"/>
    </source>
</evidence>
<keyword evidence="2 5" id="KW-0547">Nucleotide-binding</keyword>
<keyword evidence="3 7" id="KW-0418">Kinase</keyword>
<dbReference type="Gene3D" id="3.30.200.20">
    <property type="entry name" value="Phosphorylase Kinase, domain 1"/>
    <property type="match status" value="1"/>
</dbReference>
<reference evidence="7 8" key="1">
    <citation type="submission" date="2010-07" db="EMBL/GenBank/DDBJ databases">
        <title>The draft genome of Paenibacillus curdlanolyticus YK9.</title>
        <authorList>
            <consortium name="US DOE Joint Genome Institute (JGI-PGF)"/>
            <person name="Lucas S."/>
            <person name="Copeland A."/>
            <person name="Lapidus A."/>
            <person name="Cheng J.-F."/>
            <person name="Bruce D."/>
            <person name="Goodwin L."/>
            <person name="Pitluck S."/>
            <person name="Land M.L."/>
            <person name="Hauser L."/>
            <person name="Chang Y.-J."/>
            <person name="Jeffries C."/>
            <person name="Anderson I.J."/>
            <person name="Johnson E."/>
            <person name="Loganathan U."/>
            <person name="Mulhopadhyay B."/>
            <person name="Kyrpides N."/>
            <person name="Woyke T.J."/>
        </authorList>
    </citation>
    <scope>NUCLEOTIDE SEQUENCE [LARGE SCALE GENOMIC DNA]</scope>
    <source>
        <strain evidence="7 8">YK9</strain>
    </source>
</reference>
<dbReference type="PROSITE" id="PS50011">
    <property type="entry name" value="PROTEIN_KINASE_DOM"/>
    <property type="match status" value="1"/>
</dbReference>
<dbReference type="RefSeq" id="WP_006036791.1">
    <property type="nucleotide sequence ID" value="NZ_AEDD01000002.1"/>
</dbReference>
<dbReference type="InterPro" id="IPR011009">
    <property type="entry name" value="Kinase-like_dom_sf"/>
</dbReference>
<dbReference type="GO" id="GO:0004674">
    <property type="term" value="F:protein serine/threonine kinase activity"/>
    <property type="evidence" value="ECO:0007669"/>
    <property type="project" value="UniProtKB-KW"/>
</dbReference>
<accession>E0I554</accession>
<dbReference type="PANTHER" id="PTHR43289:SF34">
    <property type="entry name" value="SERINE_THREONINE-PROTEIN KINASE YBDM-RELATED"/>
    <property type="match status" value="1"/>
</dbReference>
<sequence length="523" mass="58109">MSEQQPEQRLMSGMMVGRRYRIAGEIGKGGMGTVYAAEDMRLQGKLRAVKAAWRLNEDYAQCAEEARLLMRLSHPNLPQIIDYFPPDEDGLEIVIMDYVQGMTVADRMKRSGGRLPFEQALSIGIQLCDALSYLHEQSPQIIHRDLKPTNVMIDESGHVRLIDFGIARLYKEGRQQDTLQLGTPGFAAPEQEGGLQSDERTDIYGLGALLYFIISGGKPYASSDLHALDSTRLHYDVPLSFLTIIGRMLHENPSMRYANMRQVEDAISNGFAVGRSVIRMMGDLLSGGRITGLTTVLSVAPGAGSTFVTLTLASLIGSTESTVSAIEFAEQEPEWHAWLQYGGRRGGRVSEAVDGRYFRLEQQQIAWYGLNAEQAQPRADGDEGFRLLVEQGAGRNTLLDLSCGWMGSHGRSWVARASTIIVVTDPIPAKWSSVRLRKLQKLLEEAKSGGAEVLWIANKDAAFSRRNQWLSLFPEPPAAYVPIIPQSEWLQMIWDGSWPMEVHAYGRGLAKALKNVISVVKRR</sequence>
<dbReference type="Pfam" id="PF00069">
    <property type="entry name" value="Pkinase"/>
    <property type="match status" value="1"/>
</dbReference>
<dbReference type="OrthoDB" id="9788659at2"/>
<organism evidence="7 8">
    <name type="scientific">Paenibacillus curdlanolyticus YK9</name>
    <dbReference type="NCBI Taxonomy" id="717606"/>
    <lineage>
        <taxon>Bacteria</taxon>
        <taxon>Bacillati</taxon>
        <taxon>Bacillota</taxon>
        <taxon>Bacilli</taxon>
        <taxon>Bacillales</taxon>
        <taxon>Paenibacillaceae</taxon>
        <taxon>Paenibacillus</taxon>
    </lineage>
</organism>
<evidence type="ECO:0000256" key="5">
    <source>
        <dbReference type="PROSITE-ProRule" id="PRU10141"/>
    </source>
</evidence>
<evidence type="ECO:0000256" key="1">
    <source>
        <dbReference type="ARBA" id="ARBA00022679"/>
    </source>
</evidence>
<gene>
    <name evidence="7" type="ORF">PaecuDRAFT_0776</name>
</gene>
<evidence type="ECO:0000313" key="7">
    <source>
        <dbReference type="EMBL" id="EFM12096.1"/>
    </source>
</evidence>
<dbReference type="InterPro" id="IPR017441">
    <property type="entry name" value="Protein_kinase_ATP_BS"/>
</dbReference>
<protein>
    <submittedName>
        <fullName evidence="7">Serine/threonine protein kinase</fullName>
    </submittedName>
</protein>
<proteinExistence type="predicted"/>
<dbReference type="eggNOG" id="COG0515">
    <property type="taxonomic scope" value="Bacteria"/>
</dbReference>
<dbReference type="InterPro" id="IPR008271">
    <property type="entry name" value="Ser/Thr_kinase_AS"/>
</dbReference>
<dbReference type="PANTHER" id="PTHR43289">
    <property type="entry name" value="MITOGEN-ACTIVATED PROTEIN KINASE KINASE KINASE 20-RELATED"/>
    <property type="match status" value="1"/>
</dbReference>
<keyword evidence="4 5" id="KW-0067">ATP-binding</keyword>
<dbReference type="PROSITE" id="PS00107">
    <property type="entry name" value="PROTEIN_KINASE_ATP"/>
    <property type="match status" value="1"/>
</dbReference>
<feature type="domain" description="Protein kinase" evidence="6">
    <location>
        <begin position="20"/>
        <end position="272"/>
    </location>
</feature>
<dbReference type="SMART" id="SM00220">
    <property type="entry name" value="S_TKc"/>
    <property type="match status" value="1"/>
</dbReference>
<keyword evidence="1" id="KW-0808">Transferase</keyword>
<evidence type="ECO:0000256" key="2">
    <source>
        <dbReference type="ARBA" id="ARBA00022741"/>
    </source>
</evidence>
<feature type="binding site" evidence="5">
    <location>
        <position position="50"/>
    </location>
    <ligand>
        <name>ATP</name>
        <dbReference type="ChEBI" id="CHEBI:30616"/>
    </ligand>
</feature>
<evidence type="ECO:0000256" key="4">
    <source>
        <dbReference type="ARBA" id="ARBA00022840"/>
    </source>
</evidence>
<dbReference type="InterPro" id="IPR000719">
    <property type="entry name" value="Prot_kinase_dom"/>
</dbReference>
<dbReference type="Proteomes" id="UP000005387">
    <property type="component" value="Unassembled WGS sequence"/>
</dbReference>
<keyword evidence="7" id="KW-0723">Serine/threonine-protein kinase</keyword>
<dbReference type="AlphaFoldDB" id="E0I554"/>
<dbReference type="EMBL" id="AEDD01000002">
    <property type="protein sequence ID" value="EFM12096.1"/>
    <property type="molecule type" value="Genomic_DNA"/>
</dbReference>